<organism evidence="2 3">
    <name type="scientific">Kaistia soli DSM 19436</name>
    <dbReference type="NCBI Taxonomy" id="1122133"/>
    <lineage>
        <taxon>Bacteria</taxon>
        <taxon>Pseudomonadati</taxon>
        <taxon>Pseudomonadota</taxon>
        <taxon>Alphaproteobacteria</taxon>
        <taxon>Hyphomicrobiales</taxon>
        <taxon>Kaistiaceae</taxon>
        <taxon>Kaistia</taxon>
    </lineage>
</organism>
<reference evidence="2 3" key="1">
    <citation type="submission" date="2016-11" db="EMBL/GenBank/DDBJ databases">
        <authorList>
            <person name="Jaros S."/>
            <person name="Januszkiewicz K."/>
            <person name="Wedrychowicz H."/>
        </authorList>
    </citation>
    <scope>NUCLEOTIDE SEQUENCE [LARGE SCALE GENOMIC DNA]</scope>
    <source>
        <strain evidence="2 3">DSM 19436</strain>
    </source>
</reference>
<evidence type="ECO:0000259" key="1">
    <source>
        <dbReference type="PROSITE" id="PS51186"/>
    </source>
</evidence>
<dbReference type="InterPro" id="IPR000182">
    <property type="entry name" value="GNAT_dom"/>
</dbReference>
<proteinExistence type="predicted"/>
<sequence>MIDKAWHEANPMPPHATLDQRIAWHLDHAANCGCRDIPESIKQELKRRGVPVPKRRETMASTPVGTMPLGDLVDPVPAEFPRRVTIDGNAVSLVPFDAAVHAPALFEAIAGRDDLWAYLASGPFGDLASFTAHYAAAAEKSDPLLFAIVDRASGAAVGHATYLRIAPTDRVIEVGNILYSPLLQQTRGATEAMYLMARHAFEDLGYRRYEWKCNALNAPSRRAALRLGFTYEGTFRHHMIVKGRNRDTAWFSMLDHEWPRAKAAFEAWLDPTNFGEDGIQRFSLAALREGTGSA</sequence>
<gene>
    <name evidence="2" type="ORF">SAMN02745157_4189</name>
</gene>
<dbReference type="RefSeq" id="WP_244540306.1">
    <property type="nucleotide sequence ID" value="NZ_FQUP01000004.1"/>
</dbReference>
<dbReference type="SUPFAM" id="SSF55729">
    <property type="entry name" value="Acyl-CoA N-acyltransferases (Nat)"/>
    <property type="match status" value="1"/>
</dbReference>
<dbReference type="AlphaFoldDB" id="A0A1M5JF40"/>
<dbReference type="STRING" id="1122133.SAMN02745157_4189"/>
<keyword evidence="2" id="KW-0808">Transferase</keyword>
<dbReference type="EMBL" id="FQUP01000004">
    <property type="protein sequence ID" value="SHG38995.1"/>
    <property type="molecule type" value="Genomic_DNA"/>
</dbReference>
<evidence type="ECO:0000313" key="2">
    <source>
        <dbReference type="EMBL" id="SHG38995.1"/>
    </source>
</evidence>
<keyword evidence="3" id="KW-1185">Reference proteome</keyword>
<dbReference type="GO" id="GO:0008999">
    <property type="term" value="F:protein-N-terminal-alanine acetyltransferase activity"/>
    <property type="evidence" value="ECO:0007669"/>
    <property type="project" value="TreeGrafter"/>
</dbReference>
<dbReference type="InterPro" id="IPR016181">
    <property type="entry name" value="Acyl_CoA_acyltransferase"/>
</dbReference>
<feature type="domain" description="N-acetyltransferase" evidence="1">
    <location>
        <begin position="103"/>
        <end position="247"/>
    </location>
</feature>
<protein>
    <submittedName>
        <fullName evidence="2">Protein N-acetyltransferase, RimJ/RimL family</fullName>
    </submittedName>
</protein>
<accession>A0A1M5JF40</accession>
<dbReference type="Gene3D" id="3.40.630.30">
    <property type="match status" value="1"/>
</dbReference>
<dbReference type="InterPro" id="IPR051908">
    <property type="entry name" value="Ribosomal_N-acetyltransferase"/>
</dbReference>
<dbReference type="Proteomes" id="UP000184485">
    <property type="component" value="Unassembled WGS sequence"/>
</dbReference>
<evidence type="ECO:0000313" key="3">
    <source>
        <dbReference type="Proteomes" id="UP000184485"/>
    </source>
</evidence>
<name>A0A1M5JF40_9HYPH</name>
<dbReference type="GO" id="GO:1990189">
    <property type="term" value="F:protein N-terminal-serine acetyltransferase activity"/>
    <property type="evidence" value="ECO:0007669"/>
    <property type="project" value="TreeGrafter"/>
</dbReference>
<dbReference type="FunFam" id="3.40.630.30:FF:000047">
    <property type="entry name" value="Acetyltransferase, GNAT family"/>
    <property type="match status" value="1"/>
</dbReference>
<dbReference type="PANTHER" id="PTHR43441:SF2">
    <property type="entry name" value="FAMILY ACETYLTRANSFERASE, PUTATIVE (AFU_ORTHOLOGUE AFUA_7G00850)-RELATED"/>
    <property type="match status" value="1"/>
</dbReference>
<dbReference type="PANTHER" id="PTHR43441">
    <property type="entry name" value="RIBOSOMAL-PROTEIN-SERINE ACETYLTRANSFERASE"/>
    <property type="match status" value="1"/>
</dbReference>
<dbReference type="Pfam" id="PF13302">
    <property type="entry name" value="Acetyltransf_3"/>
    <property type="match status" value="1"/>
</dbReference>
<dbReference type="PROSITE" id="PS51186">
    <property type="entry name" value="GNAT"/>
    <property type="match status" value="1"/>
</dbReference>